<feature type="region of interest" description="Disordered" evidence="2">
    <location>
        <begin position="1"/>
        <end position="64"/>
    </location>
</feature>
<evidence type="ECO:0000313" key="5">
    <source>
        <dbReference type="Proteomes" id="UP000184330"/>
    </source>
</evidence>
<keyword evidence="1" id="KW-0862">Zinc</keyword>
<gene>
    <name evidence="4" type="ORF">PAC_02837</name>
</gene>
<dbReference type="AlphaFoldDB" id="A0A1L7WJK4"/>
<dbReference type="OrthoDB" id="8026949at2759"/>
<feature type="domain" description="CCHC-type" evidence="3">
    <location>
        <begin position="121"/>
        <end position="136"/>
    </location>
</feature>
<dbReference type="PANTHER" id="PTHR23002">
    <property type="entry name" value="ZINC FINGER CCHC DOMAIN CONTAINING PROTEIN"/>
    <property type="match status" value="1"/>
</dbReference>
<accession>A0A1L7WJK4</accession>
<sequence length="515" mass="54880">MSWDTAVNSGGGWDGGAVTSGGDEFGGGSTSYGGGEFGGGSASYGEPTNDYGASDQGSHGDTSGAGGGRSGGCFNCGEEGHSKVDCPNPAKPRPCFNCGEKGHNKAECTNPTVAREFTGTCRVCDQQGHRAADCPSKPPSICRNCQQEGHEAIKCENPRKINRDHIENVPGEVAWEQLRAAVADHDLDDVKAAAERYVKATPDATYLTLEKAFRNQNLGIYLIAIEKELAITFSNMDLQGNLDKKYTIQWRWSPKSARPKEAEGWPTPEENLERLTDAGEPVDRGIPKCSNCDELGHTRNKCEQDTNENSDRAEGVGHRVRDCPNPRPDKFACRNCKQSGHSSKVAFLLVYIWEFLAYHIRNAPSLALPKESSVRSVVKSATFLATAPKEEVTFAVTVERKILMKVTARMGHASRECPEPKDWSRVKCSVCEEIGHTKVRCPQAKAEAEAGNGDGGYGGGDDAGTGYGDEPSYGGSDNFGAPATTNGGYGGDEFGAAAPAVAAGGWEAPSAPTGW</sequence>
<reference evidence="4 5" key="1">
    <citation type="submission" date="2016-03" db="EMBL/GenBank/DDBJ databases">
        <authorList>
            <person name="Ploux O."/>
        </authorList>
    </citation>
    <scope>NUCLEOTIDE SEQUENCE [LARGE SCALE GENOMIC DNA]</scope>
    <source>
        <strain evidence="4 5">UAMH 11012</strain>
    </source>
</reference>
<dbReference type="Pfam" id="PF00098">
    <property type="entry name" value="zf-CCHC"/>
    <property type="match status" value="3"/>
</dbReference>
<dbReference type="GO" id="GO:0008270">
    <property type="term" value="F:zinc ion binding"/>
    <property type="evidence" value="ECO:0007669"/>
    <property type="project" value="UniProtKB-KW"/>
</dbReference>
<evidence type="ECO:0000259" key="3">
    <source>
        <dbReference type="PROSITE" id="PS50158"/>
    </source>
</evidence>
<keyword evidence="1" id="KW-0479">Metal-binding</keyword>
<keyword evidence="5" id="KW-1185">Reference proteome</keyword>
<proteinExistence type="predicted"/>
<feature type="compositionally biased region" description="Gly residues" evidence="2">
    <location>
        <begin position="9"/>
        <end position="42"/>
    </location>
</feature>
<dbReference type="STRING" id="576137.A0A1L7WJK4"/>
<dbReference type="EMBL" id="FJOG01000003">
    <property type="protein sequence ID" value="CZR52959.1"/>
    <property type="molecule type" value="Genomic_DNA"/>
</dbReference>
<dbReference type="InterPro" id="IPR036875">
    <property type="entry name" value="Znf_CCHC_sf"/>
</dbReference>
<dbReference type="PROSITE" id="PS50158">
    <property type="entry name" value="ZF_CCHC"/>
    <property type="match status" value="3"/>
</dbReference>
<feature type="compositionally biased region" description="Gly residues" evidence="2">
    <location>
        <begin position="452"/>
        <end position="467"/>
    </location>
</feature>
<dbReference type="SUPFAM" id="SSF57756">
    <property type="entry name" value="Retrovirus zinc finger-like domains"/>
    <property type="match status" value="4"/>
</dbReference>
<dbReference type="InterPro" id="IPR001878">
    <property type="entry name" value="Znf_CCHC"/>
</dbReference>
<name>A0A1L7WJK4_9HELO</name>
<dbReference type="Gene3D" id="4.10.60.10">
    <property type="entry name" value="Zinc finger, CCHC-type"/>
    <property type="match status" value="4"/>
</dbReference>
<dbReference type="InterPro" id="IPR051714">
    <property type="entry name" value="Znf_CCHC_NABP"/>
</dbReference>
<dbReference type="GO" id="GO:0003676">
    <property type="term" value="F:nucleic acid binding"/>
    <property type="evidence" value="ECO:0007669"/>
    <property type="project" value="InterPro"/>
</dbReference>
<organism evidence="4 5">
    <name type="scientific">Phialocephala subalpina</name>
    <dbReference type="NCBI Taxonomy" id="576137"/>
    <lineage>
        <taxon>Eukaryota</taxon>
        <taxon>Fungi</taxon>
        <taxon>Dikarya</taxon>
        <taxon>Ascomycota</taxon>
        <taxon>Pezizomycotina</taxon>
        <taxon>Leotiomycetes</taxon>
        <taxon>Helotiales</taxon>
        <taxon>Mollisiaceae</taxon>
        <taxon>Phialocephala</taxon>
        <taxon>Phialocephala fortinii species complex</taxon>
    </lineage>
</organism>
<evidence type="ECO:0000256" key="1">
    <source>
        <dbReference type="PROSITE-ProRule" id="PRU00047"/>
    </source>
</evidence>
<feature type="domain" description="CCHC-type" evidence="3">
    <location>
        <begin position="95"/>
        <end position="110"/>
    </location>
</feature>
<feature type="domain" description="CCHC-type" evidence="3">
    <location>
        <begin position="73"/>
        <end position="88"/>
    </location>
</feature>
<evidence type="ECO:0000256" key="2">
    <source>
        <dbReference type="SAM" id="MobiDB-lite"/>
    </source>
</evidence>
<dbReference type="Proteomes" id="UP000184330">
    <property type="component" value="Unassembled WGS sequence"/>
</dbReference>
<protein>
    <submittedName>
        <fullName evidence="4">Related to hexamer-binding protein HEXBP</fullName>
    </submittedName>
</protein>
<feature type="region of interest" description="Disordered" evidence="2">
    <location>
        <begin position="302"/>
        <end position="321"/>
    </location>
</feature>
<dbReference type="SMART" id="SM00343">
    <property type="entry name" value="ZnF_C2HC"/>
    <property type="match status" value="8"/>
</dbReference>
<keyword evidence="1" id="KW-0863">Zinc-finger</keyword>
<evidence type="ECO:0000313" key="4">
    <source>
        <dbReference type="EMBL" id="CZR52959.1"/>
    </source>
</evidence>
<feature type="region of interest" description="Disordered" evidence="2">
    <location>
        <begin position="442"/>
        <end position="496"/>
    </location>
</feature>